<dbReference type="GO" id="GO:0005737">
    <property type="term" value="C:cytoplasm"/>
    <property type="evidence" value="ECO:0007669"/>
    <property type="project" value="UniProtKB-SubCell"/>
</dbReference>
<feature type="compositionally biased region" description="Polar residues" evidence="8">
    <location>
        <begin position="315"/>
        <end position="326"/>
    </location>
</feature>
<feature type="domain" description="C2H2-type" evidence="9">
    <location>
        <begin position="345"/>
        <end position="367"/>
    </location>
</feature>
<dbReference type="SUPFAM" id="SSF109728">
    <property type="entry name" value="Hypothetical protein AF0491, middle domain"/>
    <property type="match status" value="1"/>
</dbReference>
<dbReference type="GO" id="GO:0005634">
    <property type="term" value="C:nucleus"/>
    <property type="evidence" value="ECO:0007669"/>
    <property type="project" value="UniProtKB-SubCell"/>
</dbReference>
<dbReference type="Pfam" id="PF09377">
    <property type="entry name" value="SBDS_domain_II"/>
    <property type="match status" value="1"/>
</dbReference>
<evidence type="ECO:0000256" key="2">
    <source>
        <dbReference type="ARBA" id="ARBA00004496"/>
    </source>
</evidence>
<evidence type="ECO:0000256" key="3">
    <source>
        <dbReference type="ARBA" id="ARBA00007433"/>
    </source>
</evidence>
<evidence type="ECO:0000256" key="1">
    <source>
        <dbReference type="ARBA" id="ARBA00004123"/>
    </source>
</evidence>
<dbReference type="InterPro" id="IPR018978">
    <property type="entry name" value="SDO1/SBDS_central"/>
</dbReference>
<proteinExistence type="inferred from homology"/>
<feature type="region of interest" description="Disordered" evidence="8">
    <location>
        <begin position="302"/>
        <end position="342"/>
    </location>
</feature>
<name>A0A7S3NJM4_9STRA</name>
<comment type="subunit">
    <text evidence="7">Associates with the 60S ribosomal subunit.</text>
</comment>
<keyword evidence="6" id="KW-0539">Nucleus</keyword>
<dbReference type="InterPro" id="IPR037188">
    <property type="entry name" value="Sdo1/SBDS_central_sf"/>
</dbReference>
<feature type="region of interest" description="Disordered" evidence="8">
    <location>
        <begin position="239"/>
        <end position="290"/>
    </location>
</feature>
<feature type="compositionally biased region" description="Basic and acidic residues" evidence="8">
    <location>
        <begin position="302"/>
        <end position="314"/>
    </location>
</feature>
<dbReference type="SUPFAM" id="SSF89895">
    <property type="entry name" value="FYSH domain"/>
    <property type="match status" value="1"/>
</dbReference>
<dbReference type="InterPro" id="IPR002140">
    <property type="entry name" value="Sdo1/SBDS"/>
</dbReference>
<feature type="compositionally biased region" description="Basic residues" evidence="8">
    <location>
        <begin position="275"/>
        <end position="285"/>
    </location>
</feature>
<dbReference type="InterPro" id="IPR013087">
    <property type="entry name" value="Znf_C2H2_type"/>
</dbReference>
<gene>
    <name evidence="10" type="ORF">ALAG00032_LOCUS5754</name>
</gene>
<sequence length="398" mass="44213">MSRRTSTPQNVVKLSNVAVVRLQRGGSRFEVACYPNKVVDYRNGIESDLDEVLQVRQVFKNASKGQVASKKEVEKAFGVVQAACEEILKFGELQISEKERGAKIEALSKDISQIVAEKIIEANSGRPVPASQIEKIMQNLKFTVSTSRSSKQQALDLIRCIENESELGLARAKMRLKIVNDSHAAREALLAIDGIVTDGTTFLAEPRVFRAASAAVEAQGTSIQVIDHAARVAISEITATEKKSSSPQQQQEESMTHNKHNQNFSQQDQEENKPHQGKKSKAAKRREKEDYAERLALVKEAQERRQKHREHLESSDNITQDSSATTENDDKGKDQSSNGGKLLTCNTCGGSFSDTAAHRCHFRSDWHRYNLKRKLENKPPISEADFDDLDLLLSTGAA</sequence>
<comment type="subcellular location">
    <subcellularLocation>
        <location evidence="2">Cytoplasm</location>
    </subcellularLocation>
    <subcellularLocation>
        <location evidence="1">Nucleus</location>
    </subcellularLocation>
</comment>
<dbReference type="InterPro" id="IPR036786">
    <property type="entry name" value="Ribosome_mat_SBDS_N_sf"/>
</dbReference>
<comment type="similarity">
    <text evidence="3">Belongs to the SDO1/SBDS family.</text>
</comment>
<dbReference type="Gene3D" id="3.30.1250.10">
    <property type="entry name" value="Ribosome maturation protein SBDS, N-terminal domain"/>
    <property type="match status" value="1"/>
</dbReference>
<reference evidence="10" key="1">
    <citation type="submission" date="2021-01" db="EMBL/GenBank/DDBJ databases">
        <authorList>
            <person name="Corre E."/>
            <person name="Pelletier E."/>
            <person name="Niang G."/>
            <person name="Scheremetjew M."/>
            <person name="Finn R."/>
            <person name="Kale V."/>
            <person name="Holt S."/>
            <person name="Cochrane G."/>
            <person name="Meng A."/>
            <person name="Brown T."/>
            <person name="Cohen L."/>
        </authorList>
    </citation>
    <scope>NUCLEOTIDE SEQUENCE</scope>
    <source>
        <strain evidence="10">CCMP1510</strain>
    </source>
</reference>
<dbReference type="InterPro" id="IPR039100">
    <property type="entry name" value="Sdo1/SBDS-like"/>
</dbReference>
<dbReference type="NCBIfam" id="TIGR00291">
    <property type="entry name" value="RNA_SBDS"/>
    <property type="match status" value="1"/>
</dbReference>
<evidence type="ECO:0000256" key="6">
    <source>
        <dbReference type="ARBA" id="ARBA00023242"/>
    </source>
</evidence>
<organism evidence="10">
    <name type="scientific">Aureoumbra lagunensis</name>
    <dbReference type="NCBI Taxonomy" id="44058"/>
    <lineage>
        <taxon>Eukaryota</taxon>
        <taxon>Sar</taxon>
        <taxon>Stramenopiles</taxon>
        <taxon>Ochrophyta</taxon>
        <taxon>Pelagophyceae</taxon>
        <taxon>Pelagomonadales</taxon>
        <taxon>Aureoumbra</taxon>
    </lineage>
</organism>
<dbReference type="PROSITE" id="PS01267">
    <property type="entry name" value="UPF0023"/>
    <property type="match status" value="1"/>
</dbReference>
<protein>
    <recommendedName>
        <fullName evidence="9">C2H2-type domain-containing protein</fullName>
    </recommendedName>
</protein>
<evidence type="ECO:0000259" key="9">
    <source>
        <dbReference type="PROSITE" id="PS00028"/>
    </source>
</evidence>
<dbReference type="Gene3D" id="1.10.10.900">
    <property type="entry name" value="SBDS protein C-terminal domain, subdomain 1"/>
    <property type="match status" value="1"/>
</dbReference>
<dbReference type="InterPro" id="IPR019783">
    <property type="entry name" value="SDO1/SBDS_N"/>
</dbReference>
<dbReference type="InterPro" id="IPR018023">
    <property type="entry name" value="Ribosome_mat_SBDS_CS"/>
</dbReference>
<dbReference type="EMBL" id="HBIJ01008156">
    <property type="protein sequence ID" value="CAE0365012.1"/>
    <property type="molecule type" value="Transcribed_RNA"/>
</dbReference>
<dbReference type="PANTHER" id="PTHR10927:SF1">
    <property type="entry name" value="RIBOSOME MATURATION PROTEIN SBDS"/>
    <property type="match status" value="1"/>
</dbReference>
<evidence type="ECO:0000256" key="7">
    <source>
        <dbReference type="ARBA" id="ARBA00049708"/>
    </source>
</evidence>
<dbReference type="PROSITE" id="PS00028">
    <property type="entry name" value="ZINC_FINGER_C2H2_1"/>
    <property type="match status" value="1"/>
</dbReference>
<dbReference type="AlphaFoldDB" id="A0A7S3NJM4"/>
<evidence type="ECO:0000313" key="10">
    <source>
        <dbReference type="EMBL" id="CAE0365012.1"/>
    </source>
</evidence>
<accession>A0A7S3NJM4</accession>
<evidence type="ECO:0000256" key="4">
    <source>
        <dbReference type="ARBA" id="ARBA00022490"/>
    </source>
</evidence>
<dbReference type="GO" id="GO:0042256">
    <property type="term" value="P:cytosolic ribosome assembly"/>
    <property type="evidence" value="ECO:0007669"/>
    <property type="project" value="InterPro"/>
</dbReference>
<keyword evidence="5" id="KW-0690">Ribosome biogenesis</keyword>
<evidence type="ECO:0000256" key="8">
    <source>
        <dbReference type="SAM" id="MobiDB-lite"/>
    </source>
</evidence>
<keyword evidence="4" id="KW-0963">Cytoplasm</keyword>
<dbReference type="Pfam" id="PF01172">
    <property type="entry name" value="SBDS_N"/>
    <property type="match status" value="1"/>
</dbReference>
<evidence type="ECO:0000256" key="5">
    <source>
        <dbReference type="ARBA" id="ARBA00022517"/>
    </source>
</evidence>
<dbReference type="PANTHER" id="PTHR10927">
    <property type="entry name" value="RIBOSOME MATURATION PROTEIN SBDS"/>
    <property type="match status" value="1"/>
</dbReference>